<sequence length="69" mass="7808">MLHADPLHQRPALVHPSILAHALDHLIPTARSRAEVWQMLTDRYTVDLDAVAALLPAEDPEPRWLLARD</sequence>
<protein>
    <submittedName>
        <fullName evidence="1">Uncharacterized protein</fullName>
    </submittedName>
</protein>
<accession>A0A2U8VSR2</accession>
<organism evidence="1 2">
    <name type="scientific">Methylobacterium radiodurans</name>
    <dbReference type="NCBI Taxonomy" id="2202828"/>
    <lineage>
        <taxon>Bacteria</taxon>
        <taxon>Pseudomonadati</taxon>
        <taxon>Pseudomonadota</taxon>
        <taxon>Alphaproteobacteria</taxon>
        <taxon>Hyphomicrobiales</taxon>
        <taxon>Methylobacteriaceae</taxon>
        <taxon>Methylobacterium</taxon>
    </lineage>
</organism>
<keyword evidence="2" id="KW-1185">Reference proteome</keyword>
<dbReference type="RefSeq" id="WP_109951425.1">
    <property type="nucleotide sequence ID" value="NZ_CP029551.1"/>
</dbReference>
<gene>
    <name evidence="1" type="ORF">DK427_11795</name>
</gene>
<evidence type="ECO:0000313" key="2">
    <source>
        <dbReference type="Proteomes" id="UP000246058"/>
    </source>
</evidence>
<proteinExistence type="predicted"/>
<dbReference type="Proteomes" id="UP000246058">
    <property type="component" value="Chromosome"/>
</dbReference>
<dbReference type="KEGG" id="meti:DK427_11795"/>
<dbReference type="AlphaFoldDB" id="A0A2U8VSR2"/>
<dbReference type="EMBL" id="CP029551">
    <property type="protein sequence ID" value="AWN36322.1"/>
    <property type="molecule type" value="Genomic_DNA"/>
</dbReference>
<dbReference type="OrthoDB" id="7999254at2"/>
<reference evidence="1 2" key="1">
    <citation type="submission" date="2018-05" db="EMBL/GenBank/DDBJ databases">
        <title>Complete Genome Sequence of Methylobacterium sp. 17Sr1-43.</title>
        <authorList>
            <person name="Srinivasan S."/>
        </authorList>
    </citation>
    <scope>NUCLEOTIDE SEQUENCE [LARGE SCALE GENOMIC DNA]</scope>
    <source>
        <strain evidence="1 2">17Sr1-43</strain>
    </source>
</reference>
<evidence type="ECO:0000313" key="1">
    <source>
        <dbReference type="EMBL" id="AWN36322.1"/>
    </source>
</evidence>
<name>A0A2U8VSR2_9HYPH</name>